<name>A0A495JVI9_9ACTN</name>
<dbReference type="InterPro" id="IPR012312">
    <property type="entry name" value="Hemerythrin-like"/>
</dbReference>
<dbReference type="PANTHER" id="PTHR35585:SF1">
    <property type="entry name" value="HHE DOMAIN PROTEIN (AFU_ORTHOLOGUE AFUA_4G00730)"/>
    <property type="match status" value="1"/>
</dbReference>
<dbReference type="Gene3D" id="1.20.120.520">
    <property type="entry name" value="nmb1532 protein domain like"/>
    <property type="match status" value="1"/>
</dbReference>
<comment type="caution">
    <text evidence="2">The sequence shown here is derived from an EMBL/GenBank/DDBJ whole genome shotgun (WGS) entry which is preliminary data.</text>
</comment>
<gene>
    <name evidence="2" type="ORF">BDK92_6996</name>
</gene>
<proteinExistence type="predicted"/>
<reference evidence="2 3" key="1">
    <citation type="submission" date="2018-10" db="EMBL/GenBank/DDBJ databases">
        <title>Sequencing the genomes of 1000 actinobacteria strains.</title>
        <authorList>
            <person name="Klenk H.-P."/>
        </authorList>
    </citation>
    <scope>NUCLEOTIDE SEQUENCE [LARGE SCALE GENOMIC DNA]</scope>
    <source>
        <strain evidence="2 3">DSM 45175</strain>
    </source>
</reference>
<evidence type="ECO:0000313" key="2">
    <source>
        <dbReference type="EMBL" id="RKR92555.1"/>
    </source>
</evidence>
<feature type="domain" description="Hemerythrin-like" evidence="1">
    <location>
        <begin position="26"/>
        <end position="144"/>
    </location>
</feature>
<protein>
    <submittedName>
        <fullName evidence="2">Hemerythrin HHE cation binding domain-containing protein</fullName>
    </submittedName>
</protein>
<organism evidence="2 3">
    <name type="scientific">Micromonospora pisi</name>
    <dbReference type="NCBI Taxonomy" id="589240"/>
    <lineage>
        <taxon>Bacteria</taxon>
        <taxon>Bacillati</taxon>
        <taxon>Actinomycetota</taxon>
        <taxon>Actinomycetes</taxon>
        <taxon>Micromonosporales</taxon>
        <taxon>Micromonosporaceae</taxon>
        <taxon>Micromonospora</taxon>
    </lineage>
</organism>
<dbReference type="EMBL" id="RBKT01000001">
    <property type="protein sequence ID" value="RKR92555.1"/>
    <property type="molecule type" value="Genomic_DNA"/>
</dbReference>
<dbReference type="RefSeq" id="WP_121160528.1">
    <property type="nucleotide sequence ID" value="NZ_RBKT01000001.1"/>
</dbReference>
<dbReference type="Pfam" id="PF01814">
    <property type="entry name" value="Hemerythrin"/>
    <property type="match status" value="1"/>
</dbReference>
<dbReference type="Proteomes" id="UP000277671">
    <property type="component" value="Unassembled WGS sequence"/>
</dbReference>
<evidence type="ECO:0000313" key="3">
    <source>
        <dbReference type="Proteomes" id="UP000277671"/>
    </source>
</evidence>
<evidence type="ECO:0000259" key="1">
    <source>
        <dbReference type="Pfam" id="PF01814"/>
    </source>
</evidence>
<keyword evidence="3" id="KW-1185">Reference proteome</keyword>
<dbReference type="OrthoDB" id="9793637at2"/>
<dbReference type="AlphaFoldDB" id="A0A495JVI9"/>
<sequence>MSLPLPPLPPTTGVDDDDYRPGGLSIVDLLTEEHARIGTLCRELADPGLVADQRHRLAEVLVATVTRHLSGEEQYLYPSLRSALPDGTAVADREIAADAALLHALRELSAATAGDPEYDRTVAQVAEQVTRHTRAATGEIFPALRAVASEADLIRLGNRVQIAEEAAPTRPHPDTPATPPWNRIVEPAVGVVDKVRDAVTGRQTYLDDLPDGTRP</sequence>
<dbReference type="PANTHER" id="PTHR35585">
    <property type="entry name" value="HHE DOMAIN PROTEIN (AFU_ORTHOLOGUE AFUA_4G00730)"/>
    <property type="match status" value="1"/>
</dbReference>
<accession>A0A495JVI9</accession>